<evidence type="ECO:0008006" key="4">
    <source>
        <dbReference type="Google" id="ProtNLM"/>
    </source>
</evidence>
<feature type="chain" id="PRO_5047533236" description="DUF4932 domain-containing protein" evidence="1">
    <location>
        <begin position="23"/>
        <end position="632"/>
    </location>
</feature>
<keyword evidence="1" id="KW-0732">Signal</keyword>
<evidence type="ECO:0000256" key="1">
    <source>
        <dbReference type="SAM" id="SignalP"/>
    </source>
</evidence>
<sequence>MSFPRALIAAVLTLFAAVSAVATPVEPPASGKPITILLLGTHHLHNPGQDLVNIDTDDVLSPARQRELEALGDALLGFRPDKVAVEARVSTPDLAIPGRLDPDALASDRNEITQIAQRVAIKAGLERMYGVDVDGRFDLGPLRAITAEPGAGHMRQALAHATELGTVMAERVNTLSIPAYMAWLNSDAMIEANHGFYRTLVRVSDGTRFPGADLVSDWYARNARICARILQVAEPGERILVLYGVGHVHWLRDCLGTLPDVELVHPAPYLEAAEQMLSTSAAPVDASASIRYEVGVHPGTELLHVINYLARVYGPPVKDYDYRRAVDAWFGHLREHPAVVHARTLPYNDFVELGWAFEWPGPVLVPPEGFAHLTPIKGEEWLHEYLRLAADFAVASDFAGFFEAHQPDYARWTEQFRTRLAQVDPLTELADFYGSGLDKTLYFSISPLGVVLKANIVIDEVAPRHAHYGPILIPFDPRFLAEGDTDAARFDYLDEPLANAVWHEATHIALEQFASGQRDVLLDIRYADAFSRQFELFDDPRLNTYFFVHEVLSDAVAIALKGQRFGAASAETHLELNEAMGGTLYRPVVEHLQRAYVPHRAQRDFRAHLPALAAFISRTGDALPADPQPQTD</sequence>
<gene>
    <name evidence="2" type="ORF">J2W68_003387</name>
</gene>
<comment type="caution">
    <text evidence="2">The sequence shown here is derived from an EMBL/GenBank/DDBJ whole genome shotgun (WGS) entry which is preliminary data.</text>
</comment>
<dbReference type="InterPro" id="IPR043749">
    <property type="entry name" value="DUF5694"/>
</dbReference>
<evidence type="ECO:0000313" key="2">
    <source>
        <dbReference type="EMBL" id="MDR7194639.1"/>
    </source>
</evidence>
<dbReference type="Pfam" id="PF18950">
    <property type="entry name" value="DUF5694"/>
    <property type="match status" value="1"/>
</dbReference>
<accession>A0ABU1Y0T7</accession>
<evidence type="ECO:0000313" key="3">
    <source>
        <dbReference type="Proteomes" id="UP001256588"/>
    </source>
</evidence>
<proteinExistence type="predicted"/>
<feature type="signal peptide" evidence="1">
    <location>
        <begin position="1"/>
        <end position="22"/>
    </location>
</feature>
<dbReference type="Proteomes" id="UP001256588">
    <property type="component" value="Unassembled WGS sequence"/>
</dbReference>
<dbReference type="RefSeq" id="WP_310238210.1">
    <property type="nucleotide sequence ID" value="NZ_JAVDWO010000017.1"/>
</dbReference>
<organism evidence="2 3">
    <name type="scientific">Luteimonas terrae</name>
    <dbReference type="NCBI Taxonomy" id="1530191"/>
    <lineage>
        <taxon>Bacteria</taxon>
        <taxon>Pseudomonadati</taxon>
        <taxon>Pseudomonadota</taxon>
        <taxon>Gammaproteobacteria</taxon>
        <taxon>Lysobacterales</taxon>
        <taxon>Lysobacteraceae</taxon>
        <taxon>Luteimonas</taxon>
    </lineage>
</organism>
<protein>
    <recommendedName>
        <fullName evidence="4">DUF4932 domain-containing protein</fullName>
    </recommendedName>
</protein>
<dbReference type="EMBL" id="JAVDWO010000017">
    <property type="protein sequence ID" value="MDR7194639.1"/>
    <property type="molecule type" value="Genomic_DNA"/>
</dbReference>
<name>A0ABU1Y0T7_9GAMM</name>
<reference evidence="2 3" key="1">
    <citation type="submission" date="2023-07" db="EMBL/GenBank/DDBJ databases">
        <title>Sorghum-associated microbial communities from plants grown in Nebraska, USA.</title>
        <authorList>
            <person name="Schachtman D."/>
        </authorList>
    </citation>
    <scope>NUCLEOTIDE SEQUENCE [LARGE SCALE GENOMIC DNA]</scope>
    <source>
        <strain evidence="2 3">4099</strain>
    </source>
</reference>
<keyword evidence="3" id="KW-1185">Reference proteome</keyword>